<evidence type="ECO:0000313" key="2">
    <source>
        <dbReference type="Proteomes" id="UP000006868"/>
    </source>
</evidence>
<organism evidence="1 2">
    <name type="scientific">Paenibacillus polymyxa (strain SC2)</name>
    <name type="common">Bacillus polymyxa</name>
    <dbReference type="NCBI Taxonomy" id="886882"/>
    <lineage>
        <taxon>Bacteria</taxon>
        <taxon>Bacillati</taxon>
        <taxon>Bacillota</taxon>
        <taxon>Bacilli</taxon>
        <taxon>Bacillales</taxon>
        <taxon>Paenibacillaceae</taxon>
        <taxon>Paenibacillus</taxon>
    </lineage>
</organism>
<dbReference type="HOGENOM" id="CLU_1553773_0_0_9"/>
<gene>
    <name evidence="1" type="ORF">PPSC2_26445</name>
</gene>
<protein>
    <submittedName>
        <fullName evidence="1">Uncharacterized protein</fullName>
    </submittedName>
</protein>
<dbReference type="RefSeq" id="WP_013386161.1">
    <property type="nucleotide sequence ID" value="NC_014628.2"/>
</dbReference>
<keyword evidence="1" id="KW-0614">Plasmid</keyword>
<dbReference type="EMBL" id="CP002214">
    <property type="protein sequence ID" value="ADO59747.1"/>
    <property type="molecule type" value="Genomic_DNA"/>
</dbReference>
<accession>E3EK38</accession>
<dbReference type="KEGG" id="ppm:PPSC2_26445"/>
<proteinExistence type="predicted"/>
<dbReference type="PATRIC" id="fig|886882.15.peg.5575"/>
<dbReference type="AlphaFoldDB" id="E3EK38"/>
<name>E3EK38_PAEPS</name>
<reference evidence="1 2" key="1">
    <citation type="journal article" date="2011" name="J. Bacteriol.">
        <title>Complete genome sequence of Paenibacillus polymyxa SC2, a strain of plant growth-promoting Rhizobacterium with broad-spectrum antimicrobial activity.</title>
        <authorList>
            <person name="Ma M."/>
            <person name="Wang C."/>
            <person name="Ding Y."/>
            <person name="Li L."/>
            <person name="Shen D."/>
            <person name="Jiang X."/>
            <person name="Guan D."/>
            <person name="Cao F."/>
            <person name="Chen H."/>
            <person name="Feng R."/>
            <person name="Wang X."/>
            <person name="Ge Y."/>
            <person name="Yao L."/>
            <person name="Bing X."/>
            <person name="Yang X."/>
            <person name="Li J."/>
            <person name="Du B."/>
        </authorList>
    </citation>
    <scope>NUCLEOTIDE SEQUENCE [LARGE SCALE GENOMIC DNA]</scope>
    <source>
        <strain evidence="1 2">SC2</strain>
        <plasmid evidence="2">pSC2</plasmid>
    </source>
</reference>
<dbReference type="Proteomes" id="UP000006868">
    <property type="component" value="Plasmid pSC2"/>
</dbReference>
<evidence type="ECO:0000313" key="1">
    <source>
        <dbReference type="EMBL" id="ADO59747.1"/>
    </source>
</evidence>
<sequence length="172" mass="20389">MIFTDEEMSCLADLQTEIKGNTDKPKIYVVVTYKEFEFNEQGDRKCIYFDPESAITLHSLEEIKIFVKNNQRWSFERYLSEQGLSHSFAWDDTDDPIVEKYFEVFIEKKLHFGKMFSHDVETFFTRKKAEAYLEEHRNILHEKAHVVERLVSIESETGQLLKMLYRIASEAA</sequence>
<geneLocation type="plasmid" evidence="1 2">
    <name>pSC2</name>
</geneLocation>